<evidence type="ECO:0000256" key="1">
    <source>
        <dbReference type="ARBA" id="ARBA00004141"/>
    </source>
</evidence>
<feature type="domain" description="Major facilitator superfamily (MFS) profile" evidence="6">
    <location>
        <begin position="38"/>
        <end position="549"/>
    </location>
</feature>
<feature type="transmembrane region" description="Helical" evidence="5">
    <location>
        <begin position="235"/>
        <end position="256"/>
    </location>
</feature>
<feature type="transmembrane region" description="Helical" evidence="5">
    <location>
        <begin position="268"/>
        <end position="287"/>
    </location>
</feature>
<feature type="transmembrane region" description="Helical" evidence="5">
    <location>
        <begin position="526"/>
        <end position="545"/>
    </location>
</feature>
<feature type="transmembrane region" description="Helical" evidence="5">
    <location>
        <begin position="103"/>
        <end position="123"/>
    </location>
</feature>
<dbReference type="AlphaFoldDB" id="A0AAV9ZZY6"/>
<dbReference type="Pfam" id="PF07690">
    <property type="entry name" value="MFS_1"/>
    <property type="match status" value="1"/>
</dbReference>
<feature type="transmembrane region" description="Helical" evidence="5">
    <location>
        <begin position="192"/>
        <end position="214"/>
    </location>
</feature>
<dbReference type="PROSITE" id="PS50850">
    <property type="entry name" value="MFS"/>
    <property type="match status" value="1"/>
</dbReference>
<dbReference type="PANTHER" id="PTHR23501:SF198">
    <property type="entry name" value="AZOLE RESISTANCE PROTEIN 1-RELATED"/>
    <property type="match status" value="1"/>
</dbReference>
<dbReference type="GO" id="GO:0005886">
    <property type="term" value="C:plasma membrane"/>
    <property type="evidence" value="ECO:0007669"/>
    <property type="project" value="TreeGrafter"/>
</dbReference>
<keyword evidence="3 5" id="KW-1133">Transmembrane helix</keyword>
<feature type="transmembrane region" description="Helical" evidence="5">
    <location>
        <begin position="385"/>
        <end position="407"/>
    </location>
</feature>
<evidence type="ECO:0000256" key="3">
    <source>
        <dbReference type="ARBA" id="ARBA00022989"/>
    </source>
</evidence>
<evidence type="ECO:0000256" key="5">
    <source>
        <dbReference type="SAM" id="Phobius"/>
    </source>
</evidence>
<dbReference type="GO" id="GO:0022857">
    <property type="term" value="F:transmembrane transporter activity"/>
    <property type="evidence" value="ECO:0007669"/>
    <property type="project" value="InterPro"/>
</dbReference>
<keyword evidence="2 5" id="KW-0812">Transmembrane</keyword>
<feature type="transmembrane region" description="Helical" evidence="5">
    <location>
        <begin position="419"/>
        <end position="442"/>
    </location>
</feature>
<feature type="transmembrane region" description="Helical" evidence="5">
    <location>
        <begin position="129"/>
        <end position="150"/>
    </location>
</feature>
<name>A0AAV9ZZY6_9AGAR</name>
<keyword evidence="8" id="KW-1185">Reference proteome</keyword>
<organism evidence="7 8">
    <name type="scientific">Favolaschia claudopus</name>
    <dbReference type="NCBI Taxonomy" id="2862362"/>
    <lineage>
        <taxon>Eukaryota</taxon>
        <taxon>Fungi</taxon>
        <taxon>Dikarya</taxon>
        <taxon>Basidiomycota</taxon>
        <taxon>Agaricomycotina</taxon>
        <taxon>Agaricomycetes</taxon>
        <taxon>Agaricomycetidae</taxon>
        <taxon>Agaricales</taxon>
        <taxon>Marasmiineae</taxon>
        <taxon>Mycenaceae</taxon>
        <taxon>Favolaschia</taxon>
    </lineage>
</organism>
<feature type="transmembrane region" description="Helical" evidence="5">
    <location>
        <begin position="454"/>
        <end position="473"/>
    </location>
</feature>
<gene>
    <name evidence="7" type="ORF">R3P38DRAFT_3221786</name>
</gene>
<comment type="caution">
    <text evidence="7">The sequence shown here is derived from an EMBL/GenBank/DDBJ whole genome shotgun (WGS) entry which is preliminary data.</text>
</comment>
<evidence type="ECO:0000313" key="8">
    <source>
        <dbReference type="Proteomes" id="UP001362999"/>
    </source>
</evidence>
<reference evidence="7 8" key="1">
    <citation type="journal article" date="2024" name="J Genomics">
        <title>Draft genome sequencing and assembly of Favolaschia claudopus CIRM-BRFM 2984 isolated from oak limbs.</title>
        <authorList>
            <person name="Navarro D."/>
            <person name="Drula E."/>
            <person name="Chaduli D."/>
            <person name="Cazenave R."/>
            <person name="Ahrendt S."/>
            <person name="Wang J."/>
            <person name="Lipzen A."/>
            <person name="Daum C."/>
            <person name="Barry K."/>
            <person name="Grigoriev I.V."/>
            <person name="Favel A."/>
            <person name="Rosso M.N."/>
            <person name="Martin F."/>
        </authorList>
    </citation>
    <scope>NUCLEOTIDE SEQUENCE [LARGE SCALE GENOMIC DNA]</scope>
    <source>
        <strain evidence="7 8">CIRM-BRFM 2984</strain>
    </source>
</reference>
<evidence type="ECO:0000256" key="2">
    <source>
        <dbReference type="ARBA" id="ARBA00022692"/>
    </source>
</evidence>
<dbReference type="EMBL" id="JAWWNJ010000096">
    <property type="protein sequence ID" value="KAK6996675.1"/>
    <property type="molecule type" value="Genomic_DNA"/>
</dbReference>
<dbReference type="InterPro" id="IPR020846">
    <property type="entry name" value="MFS_dom"/>
</dbReference>
<protein>
    <submittedName>
        <fullName evidence="7">Major facilitator superfamily domain-containing protein</fullName>
    </submittedName>
</protein>
<evidence type="ECO:0000259" key="6">
    <source>
        <dbReference type="PROSITE" id="PS50850"/>
    </source>
</evidence>
<accession>A0AAV9ZZY6</accession>
<dbReference type="Proteomes" id="UP001362999">
    <property type="component" value="Unassembled WGS sequence"/>
</dbReference>
<evidence type="ECO:0000256" key="4">
    <source>
        <dbReference type="ARBA" id="ARBA00023136"/>
    </source>
</evidence>
<proteinExistence type="predicted"/>
<comment type="subcellular location">
    <subcellularLocation>
        <location evidence="1">Membrane</location>
        <topology evidence="1">Multi-pass membrane protein</topology>
    </subcellularLocation>
</comment>
<feature type="transmembrane region" description="Helical" evidence="5">
    <location>
        <begin position="162"/>
        <end position="180"/>
    </location>
</feature>
<dbReference type="PANTHER" id="PTHR23501">
    <property type="entry name" value="MAJOR FACILITATOR SUPERFAMILY"/>
    <property type="match status" value="1"/>
</dbReference>
<evidence type="ECO:0000313" key="7">
    <source>
        <dbReference type="EMBL" id="KAK6996675.1"/>
    </source>
</evidence>
<dbReference type="Gene3D" id="1.20.1250.20">
    <property type="entry name" value="MFS general substrate transporter like domains"/>
    <property type="match status" value="2"/>
</dbReference>
<dbReference type="SUPFAM" id="SSF103473">
    <property type="entry name" value="MFS general substrate transporter"/>
    <property type="match status" value="1"/>
</dbReference>
<dbReference type="InterPro" id="IPR011701">
    <property type="entry name" value="MFS"/>
</dbReference>
<sequence>MLMDSEKTTHSAIASHVSESIGNSTAAPQKARHEDSEVLAGRKLAVVFSAISNYSINGLAANRLSSDFNAFSLQGWVSDSFILSQTVFLLIHGKMLRIFPAKWVLVNGIALFEIGSLVCGLAQGVGQLIAGRTVSGIGAAAIFVAMLQVISQATRLEDRPRLFGLFGAMFGLSSVIGPLLGGAFTEKVTWRWVFYINLPIGGVSLAVVLLTLPARPPLGSDPTQRAAKALLKQVLHMDLVGAVLVSAAVTCLVLALQWGGNSKSWNDGAVIASFVVSGITAIVFFVWEKHLGDEALAPLAIFKSRSVYGAVGLTFFIRFSLLLFSYVSVEPAFWIFYRRHKKQYVPIFYQAARHASAVTSGIDLLPFILSVTMTSFLGGQIISRVGYVWPFLLAAPIFLGIGSGLLYSVETTTSEATLVGYQILAGVGTGLGLQNSLLVLQIEFKDEPRLIGQAMSMGSFAQFFGGTLGLGVAEPVFSSQLSKYLKEYAPDAPVSIVTQSPTSIYTALPQEMIAGVVEAYTASLKIVFLVGVPVAFLALVSVAIIRNVKIERQEKVVVADKASQMKEDQEA</sequence>
<keyword evidence="4 5" id="KW-0472">Membrane</keyword>
<feature type="transmembrane region" description="Helical" evidence="5">
    <location>
        <begin position="307"/>
        <end position="337"/>
    </location>
</feature>
<dbReference type="InterPro" id="IPR036259">
    <property type="entry name" value="MFS_trans_sf"/>
</dbReference>
<dbReference type="PRINTS" id="PR01036">
    <property type="entry name" value="TCRTETB"/>
</dbReference>